<dbReference type="InterPro" id="IPR011333">
    <property type="entry name" value="SKP1/BTB/POZ_sf"/>
</dbReference>
<dbReference type="CDD" id="cd18186">
    <property type="entry name" value="BTB_POZ_ZBTB_KLHL-like"/>
    <property type="match status" value="1"/>
</dbReference>
<dbReference type="Proteomes" id="UP001212997">
    <property type="component" value="Unassembled WGS sequence"/>
</dbReference>
<organism evidence="3 4">
    <name type="scientific">Meripilus lineatus</name>
    <dbReference type="NCBI Taxonomy" id="2056292"/>
    <lineage>
        <taxon>Eukaryota</taxon>
        <taxon>Fungi</taxon>
        <taxon>Dikarya</taxon>
        <taxon>Basidiomycota</taxon>
        <taxon>Agaricomycotina</taxon>
        <taxon>Agaricomycetes</taxon>
        <taxon>Polyporales</taxon>
        <taxon>Meripilaceae</taxon>
        <taxon>Meripilus</taxon>
    </lineage>
</organism>
<evidence type="ECO:0000256" key="1">
    <source>
        <dbReference type="SAM" id="MobiDB-lite"/>
    </source>
</evidence>
<feature type="domain" description="BTB" evidence="2">
    <location>
        <begin position="36"/>
        <end position="102"/>
    </location>
</feature>
<dbReference type="PROSITE" id="PS50097">
    <property type="entry name" value="BTB"/>
    <property type="match status" value="1"/>
</dbReference>
<sequence length="348" mass="38708">MGQAQAVKSGDNETMPVDTPDKSVTRRHDTLWFEDGNLVLVAENTSYKVHKSVLSFHSTVMVPMLLSAESTNPEAVVGDCPPIKLSDMEPDITLLLSIIYRGGPKYFDLSKPMDFQTVSGMLRLGRKYGIESFCHEAQTRLEDFFPSTLRAYDAISEERFLSEDPNDEVSEFATIHMHRWECPEAIRLLQATGLSQCLPCAFYCAAQLGEEALVEAVEKRHLSLENLKRCLKGIVHLRNADMVSVKSLILGQRSRACKTPAECIRAGRAIVSSLLENKKLSAADALMKGSWIHSEAEGPTADNKLCTACVNFHRGAHEAERQKTWGSLKEFFDLTKGMGTLHTKCVKV</sequence>
<protein>
    <recommendedName>
        <fullName evidence="2">BTB domain-containing protein</fullName>
    </recommendedName>
</protein>
<accession>A0AAD5V3S5</accession>
<dbReference type="InterPro" id="IPR000210">
    <property type="entry name" value="BTB/POZ_dom"/>
</dbReference>
<dbReference type="Pfam" id="PF00651">
    <property type="entry name" value="BTB"/>
    <property type="match status" value="1"/>
</dbReference>
<dbReference type="SMART" id="SM00225">
    <property type="entry name" value="BTB"/>
    <property type="match status" value="1"/>
</dbReference>
<reference evidence="3" key="1">
    <citation type="submission" date="2022-07" db="EMBL/GenBank/DDBJ databases">
        <title>Genome Sequence of Physisporinus lineatus.</title>
        <authorList>
            <person name="Buettner E."/>
        </authorList>
    </citation>
    <scope>NUCLEOTIDE SEQUENCE</scope>
    <source>
        <strain evidence="3">VT162</strain>
    </source>
</reference>
<gene>
    <name evidence="3" type="ORF">NLI96_g5283</name>
</gene>
<dbReference type="EMBL" id="JANAWD010000169">
    <property type="protein sequence ID" value="KAJ3484969.1"/>
    <property type="molecule type" value="Genomic_DNA"/>
</dbReference>
<comment type="caution">
    <text evidence="3">The sequence shown here is derived from an EMBL/GenBank/DDBJ whole genome shotgun (WGS) entry which is preliminary data.</text>
</comment>
<feature type="region of interest" description="Disordered" evidence="1">
    <location>
        <begin position="1"/>
        <end position="23"/>
    </location>
</feature>
<evidence type="ECO:0000313" key="4">
    <source>
        <dbReference type="Proteomes" id="UP001212997"/>
    </source>
</evidence>
<dbReference type="AlphaFoldDB" id="A0AAD5V3S5"/>
<dbReference type="SUPFAM" id="SSF54695">
    <property type="entry name" value="POZ domain"/>
    <property type="match status" value="1"/>
</dbReference>
<evidence type="ECO:0000259" key="2">
    <source>
        <dbReference type="PROSITE" id="PS50097"/>
    </source>
</evidence>
<evidence type="ECO:0000313" key="3">
    <source>
        <dbReference type="EMBL" id="KAJ3484969.1"/>
    </source>
</evidence>
<keyword evidence="4" id="KW-1185">Reference proteome</keyword>
<proteinExistence type="predicted"/>
<dbReference type="Gene3D" id="3.30.710.10">
    <property type="entry name" value="Potassium Channel Kv1.1, Chain A"/>
    <property type="match status" value="1"/>
</dbReference>
<name>A0AAD5V3S5_9APHY</name>